<proteinExistence type="predicted"/>
<gene>
    <name evidence="1" type="primary">29</name>
    <name evidence="1" type="ORF">PERSEUS_29</name>
</gene>
<dbReference type="Proteomes" id="UP000008526">
    <property type="component" value="Segment"/>
</dbReference>
<evidence type="ECO:0000313" key="1">
    <source>
        <dbReference type="EMBL" id="AEM91666.1"/>
    </source>
</evidence>
<organism evidence="1 2">
    <name type="scientific">Mycobacterium phage Perseus</name>
    <dbReference type="NCBI Taxonomy" id="2922996"/>
    <lineage>
        <taxon>Viruses</taxon>
        <taxon>Duplodnaviria</taxon>
        <taxon>Heunggongvirae</taxon>
        <taxon>Uroviricota</taxon>
        <taxon>Caudoviricetes</taxon>
        <taxon>Fromanvirus</taxon>
        <taxon>Fromanvirus perseus</taxon>
    </lineage>
</organism>
<dbReference type="RefSeq" id="YP_009016015.1">
    <property type="nucleotide sequence ID" value="NC_023720.1"/>
</dbReference>
<sequence length="54" mass="6086">MLHGNEVEITENSVRINGTEVDVLEDGIEFSELSRDDLFTITLTIPVARLSMHQ</sequence>
<dbReference type="EMBL" id="JN572689">
    <property type="protein sequence ID" value="AEM91666.1"/>
    <property type="molecule type" value="Genomic_DNA"/>
</dbReference>
<dbReference type="KEGG" id="vg:18563941"/>
<evidence type="ECO:0000313" key="2">
    <source>
        <dbReference type="Proteomes" id="UP000008526"/>
    </source>
</evidence>
<name>G3LWY8_9CAUD</name>
<accession>G3LWY8</accession>
<reference evidence="1 2" key="1">
    <citation type="journal article" date="2012" name="J. Virol.">
        <title>Complete Genome Sequences of 138 Mycobacteriophages.</title>
        <authorList>
            <consortium name="the Science Education Alliance Phage Hunters Advancing Genomics and Evolutionary Science Program"/>
            <consortium name="the KwaZulu-Natal Research Institute for Tuberculosis and HIV Mycobacterial Genetics Course Students"/>
            <consortium name="the Phage Hunters Integrating Research and Education Program"/>
            <person name="Hatfull G.F."/>
        </authorList>
    </citation>
    <scope>NUCLEOTIDE SEQUENCE [LARGE SCALE GENOMIC DNA]</scope>
</reference>
<keyword evidence="2" id="KW-1185">Reference proteome</keyword>
<protein>
    <submittedName>
        <fullName evidence="1">Uncharacterized protein</fullName>
    </submittedName>
</protein>
<dbReference type="GeneID" id="18563941"/>